<keyword evidence="1" id="KW-0472">Membrane</keyword>
<accession>A0A4Z0BP95</accession>
<keyword evidence="3" id="KW-1185">Reference proteome</keyword>
<sequence>MVRQGQVGTAPGLHDPPGLLVPADDLWDGRDAALPHPGDERLKFDLRKKSLEASQTTIALQMLLLGLSVLANVALAWAVIALAGSGRTVVVPPSVEKSFWVEKSHASASYLEQMAGYVAYLSLQVSPSTVEYQSRQLLEYVSPASHGQLKQDMSYAAEKLRRENVSQTYVPRGYEVDEKRQSVVVQGKLTTYVNEKPIGTREAFLEIAFEVVHGKLYVKSIKEVNRDQAPAGDGDAGAVRAGASG</sequence>
<keyword evidence="1" id="KW-1133">Transmembrane helix</keyword>
<evidence type="ECO:0000313" key="2">
    <source>
        <dbReference type="EMBL" id="TFZ00088.1"/>
    </source>
</evidence>
<proteinExistence type="predicted"/>
<dbReference type="Proteomes" id="UP000297839">
    <property type="component" value="Unassembled WGS sequence"/>
</dbReference>
<comment type="caution">
    <text evidence="2">The sequence shown here is derived from an EMBL/GenBank/DDBJ whole genome shotgun (WGS) entry which is preliminary data.</text>
</comment>
<name>A0A4Z0BP95_9BURK</name>
<dbReference type="OrthoDB" id="5362036at2"/>
<evidence type="ECO:0000313" key="3">
    <source>
        <dbReference type="Proteomes" id="UP000297839"/>
    </source>
</evidence>
<dbReference type="NCBIfam" id="TIGR02761">
    <property type="entry name" value="TraE_TIGR"/>
    <property type="match status" value="1"/>
</dbReference>
<dbReference type="EMBL" id="SMLK01000004">
    <property type="protein sequence ID" value="TFZ00088.1"/>
    <property type="molecule type" value="Genomic_DNA"/>
</dbReference>
<reference evidence="2 3" key="1">
    <citation type="submission" date="2019-03" db="EMBL/GenBank/DDBJ databases">
        <title>Ramlibacter sp. 18x22-1, whole genome shotgun sequence.</title>
        <authorList>
            <person name="Zhang X."/>
            <person name="Feng G."/>
            <person name="Zhu H."/>
        </authorList>
    </citation>
    <scope>NUCLEOTIDE SEQUENCE [LARGE SCALE GENOMIC DNA]</scope>
    <source>
        <strain evidence="2 3">18x22-1</strain>
    </source>
</reference>
<feature type="transmembrane region" description="Helical" evidence="1">
    <location>
        <begin position="58"/>
        <end position="83"/>
    </location>
</feature>
<organism evidence="2 3">
    <name type="scientific">Ramlibacter humi</name>
    <dbReference type="NCBI Taxonomy" id="2530451"/>
    <lineage>
        <taxon>Bacteria</taxon>
        <taxon>Pseudomonadati</taxon>
        <taxon>Pseudomonadota</taxon>
        <taxon>Betaproteobacteria</taxon>
        <taxon>Burkholderiales</taxon>
        <taxon>Comamonadaceae</taxon>
        <taxon>Ramlibacter</taxon>
    </lineage>
</organism>
<gene>
    <name evidence="2" type="primary">traE</name>
    <name evidence="2" type="ORF">EZ216_13335</name>
</gene>
<dbReference type="AlphaFoldDB" id="A0A4Z0BP95"/>
<dbReference type="InterPro" id="IPR007973">
    <property type="entry name" value="Pilus_assembly_TraE"/>
</dbReference>
<evidence type="ECO:0000256" key="1">
    <source>
        <dbReference type="SAM" id="Phobius"/>
    </source>
</evidence>
<keyword evidence="1" id="KW-0812">Transmembrane</keyword>
<protein>
    <submittedName>
        <fullName evidence="2">Type IV conjugative transfer system protein TraE</fullName>
    </submittedName>
</protein>
<dbReference type="Pfam" id="PF05309">
    <property type="entry name" value="TraE"/>
    <property type="match status" value="1"/>
</dbReference>